<dbReference type="CDD" id="cd05403">
    <property type="entry name" value="NT_KNTase_like"/>
    <property type="match status" value="1"/>
</dbReference>
<dbReference type="SUPFAM" id="SSF81301">
    <property type="entry name" value="Nucleotidyltransferase"/>
    <property type="match status" value="1"/>
</dbReference>
<keyword evidence="3" id="KW-1185">Reference proteome</keyword>
<evidence type="ECO:0000313" key="2">
    <source>
        <dbReference type="EMBL" id="CAB3797618.1"/>
    </source>
</evidence>
<reference evidence="2 3" key="1">
    <citation type="submission" date="2020-04" db="EMBL/GenBank/DDBJ databases">
        <authorList>
            <person name="De Canck E."/>
        </authorList>
    </citation>
    <scope>NUCLEOTIDE SEQUENCE [LARGE SCALE GENOMIC DNA]</scope>
    <source>
        <strain evidence="2 3">LMG 28138</strain>
    </source>
</reference>
<dbReference type="Proteomes" id="UP000494115">
    <property type="component" value="Unassembled WGS sequence"/>
</dbReference>
<dbReference type="Gene3D" id="3.30.460.10">
    <property type="entry name" value="Beta Polymerase, domain 2"/>
    <property type="match status" value="1"/>
</dbReference>
<gene>
    <name evidence="2" type="ORF">LMG28138_04285</name>
</gene>
<dbReference type="AlphaFoldDB" id="A0A6S7BEQ8"/>
<protein>
    <recommendedName>
        <fullName evidence="1">Polymerase beta nucleotidyltransferase domain-containing protein</fullName>
    </recommendedName>
</protein>
<evidence type="ECO:0000259" key="1">
    <source>
        <dbReference type="Pfam" id="PF18765"/>
    </source>
</evidence>
<dbReference type="InterPro" id="IPR041633">
    <property type="entry name" value="Polbeta"/>
</dbReference>
<proteinExistence type="predicted"/>
<organism evidence="2 3">
    <name type="scientific">Pararobbsia alpina</name>
    <dbReference type="NCBI Taxonomy" id="621374"/>
    <lineage>
        <taxon>Bacteria</taxon>
        <taxon>Pseudomonadati</taxon>
        <taxon>Pseudomonadota</taxon>
        <taxon>Betaproteobacteria</taxon>
        <taxon>Burkholderiales</taxon>
        <taxon>Burkholderiaceae</taxon>
        <taxon>Pararobbsia</taxon>
    </lineage>
</organism>
<name>A0A6S7BEQ8_9BURK</name>
<evidence type="ECO:0000313" key="3">
    <source>
        <dbReference type="Proteomes" id="UP000494115"/>
    </source>
</evidence>
<sequence length="106" mass="11399">MQSLGPCAEEIAVAFVFGSVASGKEIATSDIDILLIGSASFGAVVKLLYPAQATLGREINPKIFSPAEWRSHLRESEPFVVDILAKPKIFLIGSERDLGELARTEP</sequence>
<feature type="domain" description="Polymerase beta nucleotidyltransferase" evidence="1">
    <location>
        <begin position="9"/>
        <end position="40"/>
    </location>
</feature>
<dbReference type="InterPro" id="IPR043519">
    <property type="entry name" value="NT_sf"/>
</dbReference>
<dbReference type="EMBL" id="CADIKM010000026">
    <property type="protein sequence ID" value="CAB3797618.1"/>
    <property type="molecule type" value="Genomic_DNA"/>
</dbReference>
<dbReference type="Pfam" id="PF18765">
    <property type="entry name" value="Polbeta"/>
    <property type="match status" value="1"/>
</dbReference>
<accession>A0A6S7BEQ8</accession>
<dbReference type="RefSeq" id="WP_175106804.1">
    <property type="nucleotide sequence ID" value="NZ_CADIKM010000026.1"/>
</dbReference>